<dbReference type="Proteomes" id="UP001642409">
    <property type="component" value="Unassembled WGS sequence"/>
</dbReference>
<dbReference type="EMBL" id="CATOUU010000906">
    <property type="protein sequence ID" value="CAI9958447.1"/>
    <property type="molecule type" value="Genomic_DNA"/>
</dbReference>
<dbReference type="EMBL" id="CAXDID020000061">
    <property type="protein sequence ID" value="CAL6010217.1"/>
    <property type="molecule type" value="Genomic_DNA"/>
</dbReference>
<protein>
    <submittedName>
        <fullName evidence="2">Hypothetical_protein</fullName>
    </submittedName>
</protein>
<keyword evidence="3" id="KW-1185">Reference proteome</keyword>
<comment type="caution">
    <text evidence="1">The sequence shown here is derived from an EMBL/GenBank/DDBJ whole genome shotgun (WGS) entry which is preliminary data.</text>
</comment>
<dbReference type="AlphaFoldDB" id="A0AA86QKZ3"/>
<evidence type="ECO:0000313" key="3">
    <source>
        <dbReference type="Proteomes" id="UP001642409"/>
    </source>
</evidence>
<evidence type="ECO:0000313" key="1">
    <source>
        <dbReference type="EMBL" id="CAI9958447.1"/>
    </source>
</evidence>
<gene>
    <name evidence="2" type="ORF">HINF_LOCUS21976</name>
    <name evidence="1" type="ORF">HINF_LOCUS46092</name>
</gene>
<accession>A0AA86QKZ3</accession>
<reference evidence="1" key="1">
    <citation type="submission" date="2023-06" db="EMBL/GenBank/DDBJ databases">
        <authorList>
            <person name="Kurt Z."/>
        </authorList>
    </citation>
    <scope>NUCLEOTIDE SEQUENCE</scope>
</reference>
<evidence type="ECO:0000313" key="2">
    <source>
        <dbReference type="EMBL" id="CAL6010217.1"/>
    </source>
</evidence>
<organism evidence="1">
    <name type="scientific">Hexamita inflata</name>
    <dbReference type="NCBI Taxonomy" id="28002"/>
    <lineage>
        <taxon>Eukaryota</taxon>
        <taxon>Metamonada</taxon>
        <taxon>Diplomonadida</taxon>
        <taxon>Hexamitidae</taxon>
        <taxon>Hexamitinae</taxon>
        <taxon>Hexamita</taxon>
    </lineage>
</organism>
<proteinExistence type="predicted"/>
<name>A0AA86QKZ3_9EUKA</name>
<reference evidence="2 3" key="2">
    <citation type="submission" date="2024-07" db="EMBL/GenBank/DDBJ databases">
        <authorList>
            <person name="Akdeniz Z."/>
        </authorList>
    </citation>
    <scope>NUCLEOTIDE SEQUENCE [LARGE SCALE GENOMIC DNA]</scope>
</reference>
<sequence length="198" mass="23021">MNYSLTQEGQKYDFDRIRPQSTIQSRYLIFQKGKIEITTCNKRTDGNDKNKRGRRCLGKVNQFSQQTQAVLKFVFSFLISTFQSTKLLLFMKDFISKIYGGQVGLEKRIRGSNNWCTDATCNLQLVAQALNLQRTSMFIYTWVKLIIEVYTELYVYLQLLQHSSTTAQPGLDVIEALYKSIVNRVNECIDEEGEHTHY</sequence>